<dbReference type="AlphaFoldDB" id="A0A7W8QNB0"/>
<evidence type="ECO:0000259" key="1">
    <source>
        <dbReference type="PROSITE" id="PS50125"/>
    </source>
</evidence>
<keyword evidence="3" id="KW-1185">Reference proteome</keyword>
<dbReference type="PROSITE" id="PS50125">
    <property type="entry name" value="GUANYLATE_CYCLASE_2"/>
    <property type="match status" value="1"/>
</dbReference>
<dbReference type="GO" id="GO:0009190">
    <property type="term" value="P:cyclic nucleotide biosynthetic process"/>
    <property type="evidence" value="ECO:0007669"/>
    <property type="project" value="InterPro"/>
</dbReference>
<name>A0A7W8QNB0_9ACTN</name>
<evidence type="ECO:0000313" key="2">
    <source>
        <dbReference type="EMBL" id="MBB5432930.1"/>
    </source>
</evidence>
<comment type="caution">
    <text evidence="2">The sequence shown here is derived from an EMBL/GenBank/DDBJ whole genome shotgun (WGS) entry which is preliminary data.</text>
</comment>
<dbReference type="GO" id="GO:0004016">
    <property type="term" value="F:adenylate cyclase activity"/>
    <property type="evidence" value="ECO:0007669"/>
    <property type="project" value="UniProtKB-EC"/>
</dbReference>
<organism evidence="2 3">
    <name type="scientific">Nocardiopsis composta</name>
    <dbReference type="NCBI Taxonomy" id="157465"/>
    <lineage>
        <taxon>Bacteria</taxon>
        <taxon>Bacillati</taxon>
        <taxon>Actinomycetota</taxon>
        <taxon>Actinomycetes</taxon>
        <taxon>Streptosporangiales</taxon>
        <taxon>Nocardiopsidaceae</taxon>
        <taxon>Nocardiopsis</taxon>
    </lineage>
</organism>
<dbReference type="SMART" id="SM00044">
    <property type="entry name" value="CYCc"/>
    <property type="match status" value="1"/>
</dbReference>
<dbReference type="SUPFAM" id="SSF55073">
    <property type="entry name" value="Nucleotide cyclase"/>
    <property type="match status" value="1"/>
</dbReference>
<dbReference type="InterPro" id="IPR001054">
    <property type="entry name" value="A/G_cyclase"/>
</dbReference>
<dbReference type="GO" id="GO:0035556">
    <property type="term" value="P:intracellular signal transduction"/>
    <property type="evidence" value="ECO:0007669"/>
    <property type="project" value="InterPro"/>
</dbReference>
<dbReference type="InterPro" id="IPR029787">
    <property type="entry name" value="Nucleotide_cyclase"/>
</dbReference>
<dbReference type="Proteomes" id="UP000572635">
    <property type="component" value="Unassembled WGS sequence"/>
</dbReference>
<dbReference type="EC" id="4.6.1.1" evidence="2"/>
<dbReference type="EMBL" id="JACHDB010000001">
    <property type="protein sequence ID" value="MBB5432930.1"/>
    <property type="molecule type" value="Genomic_DNA"/>
</dbReference>
<feature type="domain" description="Guanylate cyclase" evidence="1">
    <location>
        <begin position="176"/>
        <end position="285"/>
    </location>
</feature>
<sequence>MTARPDPEQIEAALLGGEARYTRAEAVSRSGASPEFADRVWRALGFPTRGDDVAAFAESDVAALSTAARLLREGVVDEDAAIRLARAMGQTMARLAEWQISIISTLAFSPDGCASAEGAPADGSLGPLVGLTKDMLPDVERLLVHIWRRQLAAASARRLAFMESSDDAAPTYFPLAAGFADLVSFTTLSRELDEVELAEVVEGFESTATDIVSSGGGRVVKTLGDEVFFVANTPRQAAEIALRLADGVKTHIEVPDVRVGVAFGPILALLGDVFGTTVNRASRLTSFARPGTVLIDDAMAEHLKDEEALQVVAVRPRHAHGLGQLQPHALRRSFERLAPTAG</sequence>
<accession>A0A7W8QNB0</accession>
<reference evidence="2 3" key="1">
    <citation type="submission" date="2020-08" db="EMBL/GenBank/DDBJ databases">
        <title>Sequencing the genomes of 1000 actinobacteria strains.</title>
        <authorList>
            <person name="Klenk H.-P."/>
        </authorList>
    </citation>
    <scope>NUCLEOTIDE SEQUENCE [LARGE SCALE GENOMIC DNA]</scope>
    <source>
        <strain evidence="2 3">DSM 44551</strain>
    </source>
</reference>
<dbReference type="Gene3D" id="3.30.70.1230">
    <property type="entry name" value="Nucleotide cyclase"/>
    <property type="match status" value="1"/>
</dbReference>
<dbReference type="Pfam" id="PF00211">
    <property type="entry name" value="Guanylate_cyc"/>
    <property type="match status" value="1"/>
</dbReference>
<protein>
    <submittedName>
        <fullName evidence="2">Adenylate cyclase</fullName>
        <ecNumber evidence="2">4.6.1.1</ecNumber>
    </submittedName>
</protein>
<dbReference type="RefSeq" id="WP_184392425.1">
    <property type="nucleotide sequence ID" value="NZ_BAAAJD010000134.1"/>
</dbReference>
<proteinExistence type="predicted"/>
<keyword evidence="2" id="KW-0456">Lyase</keyword>
<evidence type="ECO:0000313" key="3">
    <source>
        <dbReference type="Proteomes" id="UP000572635"/>
    </source>
</evidence>
<dbReference type="CDD" id="cd07302">
    <property type="entry name" value="CHD"/>
    <property type="match status" value="1"/>
</dbReference>
<gene>
    <name evidence="2" type="ORF">HDA36_003014</name>
</gene>